<dbReference type="Pfam" id="PF00817">
    <property type="entry name" value="IMS"/>
    <property type="match status" value="1"/>
</dbReference>
<gene>
    <name evidence="4" type="ORF">EET67_19115</name>
</gene>
<name>A0A432V2D5_9HYPH</name>
<accession>A0A432V2D5</accession>
<dbReference type="InterPro" id="IPR043128">
    <property type="entry name" value="Rev_trsase/Diguanyl_cyclase"/>
</dbReference>
<dbReference type="CDD" id="cd03468">
    <property type="entry name" value="PolY_like"/>
    <property type="match status" value="1"/>
</dbReference>
<dbReference type="PANTHER" id="PTHR35369:SF2">
    <property type="entry name" value="BLR3025 PROTEIN"/>
    <property type="match status" value="1"/>
</dbReference>
<proteinExistence type="inferred from homology"/>
<dbReference type="EMBL" id="RKST01000021">
    <property type="protein sequence ID" value="RUM96275.1"/>
    <property type="molecule type" value="Genomic_DNA"/>
</dbReference>
<keyword evidence="5" id="KW-1185">Reference proteome</keyword>
<dbReference type="InterPro" id="IPR050356">
    <property type="entry name" value="SulA_CellDiv_inhibitor"/>
</dbReference>
<dbReference type="Gene3D" id="3.30.70.270">
    <property type="match status" value="1"/>
</dbReference>
<dbReference type="SUPFAM" id="SSF56672">
    <property type="entry name" value="DNA/RNA polymerases"/>
    <property type="match status" value="1"/>
</dbReference>
<organism evidence="4 5">
    <name type="scientific">Borborobacter arsenicus</name>
    <dbReference type="NCBI Taxonomy" id="1851146"/>
    <lineage>
        <taxon>Bacteria</taxon>
        <taxon>Pseudomonadati</taxon>
        <taxon>Pseudomonadota</taxon>
        <taxon>Alphaproteobacteria</taxon>
        <taxon>Hyphomicrobiales</taxon>
        <taxon>Phyllobacteriaceae</taxon>
        <taxon>Borborobacter</taxon>
    </lineage>
</organism>
<evidence type="ECO:0000256" key="2">
    <source>
        <dbReference type="ARBA" id="ARBA00022763"/>
    </source>
</evidence>
<dbReference type="PANTHER" id="PTHR35369">
    <property type="entry name" value="BLR3025 PROTEIN-RELATED"/>
    <property type="match status" value="1"/>
</dbReference>
<comment type="similarity">
    <text evidence="1">Belongs to the DNA polymerase type-Y family.</text>
</comment>
<comment type="caution">
    <text evidence="4">The sequence shown here is derived from an EMBL/GenBank/DDBJ whole genome shotgun (WGS) entry which is preliminary data.</text>
</comment>
<evidence type="ECO:0000313" key="4">
    <source>
        <dbReference type="EMBL" id="RUM96275.1"/>
    </source>
</evidence>
<dbReference type="InterPro" id="IPR043502">
    <property type="entry name" value="DNA/RNA_pol_sf"/>
</dbReference>
<dbReference type="AlphaFoldDB" id="A0A432V2D5"/>
<dbReference type="Proteomes" id="UP000281647">
    <property type="component" value="Unassembled WGS sequence"/>
</dbReference>
<protein>
    <submittedName>
        <fullName evidence="4">DNA polymerase Y family protein</fullName>
    </submittedName>
</protein>
<evidence type="ECO:0000313" key="5">
    <source>
        <dbReference type="Proteomes" id="UP000281647"/>
    </source>
</evidence>
<evidence type="ECO:0000256" key="1">
    <source>
        <dbReference type="ARBA" id="ARBA00010945"/>
    </source>
</evidence>
<dbReference type="PROSITE" id="PS50173">
    <property type="entry name" value="UMUC"/>
    <property type="match status" value="1"/>
</dbReference>
<dbReference type="InterPro" id="IPR001126">
    <property type="entry name" value="UmuC"/>
</dbReference>
<dbReference type="GO" id="GO:0006281">
    <property type="term" value="P:DNA repair"/>
    <property type="evidence" value="ECO:0007669"/>
    <property type="project" value="InterPro"/>
</dbReference>
<dbReference type="Gene3D" id="3.40.1170.60">
    <property type="match status" value="1"/>
</dbReference>
<dbReference type="OrthoDB" id="9788640at2"/>
<evidence type="ECO:0000259" key="3">
    <source>
        <dbReference type="PROSITE" id="PS50173"/>
    </source>
</evidence>
<sequence length="531" mass="58959">MSTSSQTDGSKLSRRRIMALWFPYLSTERTLRQRLGPSWRSAPAAARPPLLISHREKNTQRIAALDAQAERLGLKPGMGIADARAMHPAIEIVEADPAADRRLLEILADWCDRYTPLVAFDGTDGLFLDITGCAHLLGGEKPLLDDLHARFFRQGFDVRAGLASTPGAAWAAAHFLGNRIVAEGGEQGLLAALPLAALRLDPATRSELESVGLRLVGMLMQAPRAPLARRFGKTLLIRLDQALGQLEETISPRLPVAPLSVERQLAEPILLMEGIESLTLLLARSLKADLERRNEGARILQLLLFRVDGMVSRITVSTSRPLREPHLIGRLFHEKLAAMEHGLDAGCGFDLIRLSVLSSVPFEGQQADLASSMEDKSEDLALFADRVRARHGDRAIMRCQPAESHIPERAVSFMPFTEAGGKAEILAARMPARSPRPIRLFAHPEPVEVIAAEIPEGPPARFRWRRALYEVARAEGPERIAPEWWRAGPEEATRDYFHVEDADGRRYWLFRQGLYGARQGNPRWFMQGLFA</sequence>
<feature type="domain" description="UmuC" evidence="3">
    <location>
        <begin position="24"/>
        <end position="132"/>
    </location>
</feature>
<keyword evidence="2" id="KW-0227">DNA damage</keyword>
<reference evidence="4 5" key="1">
    <citation type="submission" date="2018-11" db="EMBL/GenBank/DDBJ databases">
        <title>Pseudaminobacter arsenicus sp. nov., an arsenic-resistant bacterium isolated from arsenic-rich aquifers.</title>
        <authorList>
            <person name="Mu Y."/>
        </authorList>
    </citation>
    <scope>NUCLEOTIDE SEQUENCE [LARGE SCALE GENOMIC DNA]</scope>
    <source>
        <strain evidence="4 5">CB3</strain>
    </source>
</reference>